<evidence type="ECO:0000256" key="14">
    <source>
        <dbReference type="PIRSR" id="PIRSR001336-50"/>
    </source>
</evidence>
<dbReference type="CDD" id="cd06830">
    <property type="entry name" value="PLPDE_III_ADC"/>
    <property type="match status" value="1"/>
</dbReference>
<dbReference type="Gene3D" id="1.10.287.3440">
    <property type="match status" value="1"/>
</dbReference>
<dbReference type="Proteomes" id="UP000439994">
    <property type="component" value="Unassembled WGS sequence"/>
</dbReference>
<keyword evidence="16" id="KW-0175">Coiled coil</keyword>
<dbReference type="InterPro" id="IPR000183">
    <property type="entry name" value="Orn/DAP/Arg_de-COase"/>
</dbReference>
<evidence type="ECO:0000256" key="7">
    <source>
        <dbReference type="ARBA" id="ARBA00022793"/>
    </source>
</evidence>
<evidence type="ECO:0000259" key="19">
    <source>
        <dbReference type="Pfam" id="PF17944"/>
    </source>
</evidence>
<dbReference type="EC" id="4.1.1.19" evidence="5 13"/>
<dbReference type="OrthoDB" id="9802658at2"/>
<keyword evidence="7" id="KW-0210">Decarboxylase</keyword>
<comment type="cofactor">
    <cofactor evidence="1 14">
        <name>pyridoxal 5'-phosphate</name>
        <dbReference type="ChEBI" id="CHEBI:597326"/>
    </cofactor>
</comment>
<dbReference type="Pfam" id="PF17810">
    <property type="entry name" value="Arg_decarb_HB"/>
    <property type="match status" value="1"/>
</dbReference>
<evidence type="ECO:0000256" key="4">
    <source>
        <dbReference type="ARBA" id="ARBA00008357"/>
    </source>
</evidence>
<dbReference type="Gene3D" id="3.20.20.10">
    <property type="entry name" value="Alanine racemase"/>
    <property type="match status" value="1"/>
</dbReference>
<dbReference type="InterPro" id="IPR040634">
    <property type="entry name" value="Arg_decarb_HB"/>
</dbReference>
<dbReference type="PANTHER" id="PTHR43295">
    <property type="entry name" value="ARGININE DECARBOXYLASE"/>
    <property type="match status" value="1"/>
</dbReference>
<evidence type="ECO:0000256" key="6">
    <source>
        <dbReference type="ARBA" id="ARBA00022723"/>
    </source>
</evidence>
<evidence type="ECO:0000256" key="3">
    <source>
        <dbReference type="ARBA" id="ARBA00002257"/>
    </source>
</evidence>
<feature type="modified residue" description="N6-(pyridoxal phosphate)lysine" evidence="14">
    <location>
        <position position="101"/>
    </location>
</feature>
<evidence type="ECO:0000313" key="21">
    <source>
        <dbReference type="Proteomes" id="UP000439994"/>
    </source>
</evidence>
<keyword evidence="10" id="KW-0745">Spermidine biosynthesis</keyword>
<dbReference type="Pfam" id="PF17944">
    <property type="entry name" value="Arg_decarbox_C"/>
    <property type="match status" value="1"/>
</dbReference>
<dbReference type="Pfam" id="PF02784">
    <property type="entry name" value="Orn_Arg_deC_N"/>
    <property type="match status" value="1"/>
</dbReference>
<comment type="similarity">
    <text evidence="4">Belongs to the Orn/Lys/Arg decarboxylase class-II family. SpeA subfamily.</text>
</comment>
<comment type="cofactor">
    <cofactor evidence="2">
        <name>Mg(2+)</name>
        <dbReference type="ChEBI" id="CHEBI:18420"/>
    </cofactor>
</comment>
<name>A0A6N8F8N8_9GAMM</name>
<feature type="domain" description="Arginine decarboxylase C-terminal helical" evidence="19">
    <location>
        <begin position="579"/>
        <end position="628"/>
    </location>
</feature>
<evidence type="ECO:0000256" key="5">
    <source>
        <dbReference type="ARBA" id="ARBA00012426"/>
    </source>
</evidence>
<dbReference type="InterPro" id="IPR009006">
    <property type="entry name" value="Ala_racemase/Decarboxylase_C"/>
</dbReference>
<protein>
    <recommendedName>
        <fullName evidence="5 13">Arginine decarboxylase</fullName>
        <ecNumber evidence="5 13">4.1.1.19</ecNumber>
    </recommendedName>
</protein>
<dbReference type="InterPro" id="IPR029066">
    <property type="entry name" value="PLP-binding_barrel"/>
</dbReference>
<sequence length="630" mass="70041">MANPAVQFAKKTYNVKRWSEGYVDINDSGELCVNPLSKPGATTINLATLADQLKDEGLTLPILVRFTDILTHRASSLVSAFTKAKKERDYQGKYTAVYPIKVNQQFSVVKKLVSHPSNKVGLEAGSKPELMAILGVSEKPLTIVCNGYKDSEFLRLACIGQALGHKVHVVIEKMTEVEALIEAAQSIGAMPTIGIRIRLNSIGKGKWQNTGGEKGKFGLSANQVLQVVESLTLAGKIEHLNLVHFHIGSQIANIRDIHNAIRECARHYVELRQLGVPITIIDVGGGLGVDYEGTGSRSACSMNYTMAEYAKNVINPIVEACEQFDLPHPDIITESGRAMTAHHAMLITDVIDVEKAPVPDVVSEPSEDCPAIISELWRSYSMIDKRHALESFHDAVHLFADAHQQYVVGLISLTHWAKVEQLYFKILSMVREELDPRSRSHHEVLDEINEKLADKLFVNFSLFQSLPDVWGIEQLFPVMPIKYLDKPLVNRAIIQDITCDSDGQIRQYVDGAGIESTLPLPPYTNNNDYLIGMFMVGAYQEILGDLHNLFGDTDSVHVELNPDNEKGYEFSQSLKGENVADVLQHVQFDSEKLMSSYEQQIENASIDAEQAQQFIEELQAGLSGYTYFED</sequence>
<evidence type="ECO:0000256" key="12">
    <source>
        <dbReference type="ARBA" id="ARBA00023239"/>
    </source>
</evidence>
<evidence type="ECO:0000259" key="18">
    <source>
        <dbReference type="Pfam" id="PF17810"/>
    </source>
</evidence>
<evidence type="ECO:0000256" key="11">
    <source>
        <dbReference type="ARBA" id="ARBA00023115"/>
    </source>
</evidence>
<feature type="domain" description="Arginine decarboxylase helical bundle" evidence="18">
    <location>
        <begin position="366"/>
        <end position="449"/>
    </location>
</feature>
<comment type="function">
    <text evidence="3">Catalyzes the biosynthesis of agmatine from arginine.</text>
</comment>
<evidence type="ECO:0000313" key="20">
    <source>
        <dbReference type="EMBL" id="MUH72773.1"/>
    </source>
</evidence>
<accession>A0A6N8F8N8</accession>
<dbReference type="RefSeq" id="WP_155695925.1">
    <property type="nucleotide sequence ID" value="NZ_WOCD01000003.1"/>
</dbReference>
<evidence type="ECO:0000256" key="13">
    <source>
        <dbReference type="NCBIfam" id="TIGR01273"/>
    </source>
</evidence>
<dbReference type="InterPro" id="IPR041128">
    <property type="entry name" value="Arg_decarbox_C"/>
</dbReference>
<keyword evidence="9 14" id="KW-0663">Pyridoxal phosphate</keyword>
<organism evidence="20 21">
    <name type="scientific">Psychrosphaera haliotis</name>
    <dbReference type="NCBI Taxonomy" id="555083"/>
    <lineage>
        <taxon>Bacteria</taxon>
        <taxon>Pseudomonadati</taxon>
        <taxon>Pseudomonadota</taxon>
        <taxon>Gammaproteobacteria</taxon>
        <taxon>Alteromonadales</taxon>
        <taxon>Pseudoalteromonadaceae</taxon>
        <taxon>Psychrosphaera</taxon>
    </lineage>
</organism>
<dbReference type="AlphaFoldDB" id="A0A6N8F8N8"/>
<keyword evidence="12 20" id="KW-0456">Lyase</keyword>
<gene>
    <name evidence="20" type="primary">speA</name>
    <name evidence="20" type="ORF">GNP35_09885</name>
</gene>
<dbReference type="FunFam" id="1.10.287.3440:FF:000001">
    <property type="entry name" value="Biosynthetic arginine decarboxylase"/>
    <property type="match status" value="1"/>
</dbReference>
<dbReference type="Gene3D" id="2.40.37.10">
    <property type="entry name" value="Lyase, Ornithine Decarboxylase, Chain A, domain 1"/>
    <property type="match status" value="1"/>
</dbReference>
<dbReference type="GO" id="GO:0008295">
    <property type="term" value="P:spermidine biosynthetic process"/>
    <property type="evidence" value="ECO:0007669"/>
    <property type="project" value="UniProtKB-UniRule"/>
</dbReference>
<dbReference type="NCBIfam" id="NF003763">
    <property type="entry name" value="PRK05354.1"/>
    <property type="match status" value="1"/>
</dbReference>
<feature type="coiled-coil region" evidence="16">
    <location>
        <begin position="594"/>
        <end position="621"/>
    </location>
</feature>
<comment type="caution">
    <text evidence="20">The sequence shown here is derived from an EMBL/GenBank/DDBJ whole genome shotgun (WGS) entry which is preliminary data.</text>
</comment>
<dbReference type="PROSITE" id="PS00879">
    <property type="entry name" value="ODR_DC_2_2"/>
    <property type="match status" value="1"/>
</dbReference>
<proteinExistence type="inferred from homology"/>
<dbReference type="GO" id="GO:0033388">
    <property type="term" value="P:putrescine biosynthetic process from arginine"/>
    <property type="evidence" value="ECO:0007669"/>
    <property type="project" value="TreeGrafter"/>
</dbReference>
<dbReference type="InterPro" id="IPR022644">
    <property type="entry name" value="De-COase2_N"/>
</dbReference>
<dbReference type="InterPro" id="IPR022657">
    <property type="entry name" value="De-COase2_CS"/>
</dbReference>
<evidence type="ECO:0000256" key="10">
    <source>
        <dbReference type="ARBA" id="ARBA00023066"/>
    </source>
</evidence>
<evidence type="ECO:0000256" key="16">
    <source>
        <dbReference type="SAM" id="Coils"/>
    </source>
</evidence>
<evidence type="ECO:0000256" key="9">
    <source>
        <dbReference type="ARBA" id="ARBA00022898"/>
    </source>
</evidence>
<evidence type="ECO:0000256" key="8">
    <source>
        <dbReference type="ARBA" id="ARBA00022842"/>
    </source>
</evidence>
<dbReference type="NCBIfam" id="TIGR01273">
    <property type="entry name" value="speA"/>
    <property type="match status" value="1"/>
</dbReference>
<evidence type="ECO:0000256" key="15">
    <source>
        <dbReference type="PIRSR" id="PIRSR600183-50"/>
    </source>
</evidence>
<keyword evidence="6" id="KW-0479">Metal-binding</keyword>
<keyword evidence="11" id="KW-0620">Polyamine biosynthesis</keyword>
<keyword evidence="21" id="KW-1185">Reference proteome</keyword>
<dbReference type="EMBL" id="WOCD01000003">
    <property type="protein sequence ID" value="MUH72773.1"/>
    <property type="molecule type" value="Genomic_DNA"/>
</dbReference>
<reference evidence="20 21" key="1">
    <citation type="submission" date="2019-11" db="EMBL/GenBank/DDBJ databases">
        <title>P. haliotis isolates from Z. marina roots.</title>
        <authorList>
            <person name="Cohen M."/>
            <person name="Jospin G."/>
            <person name="Eisen J.A."/>
            <person name="Coil D.A."/>
        </authorList>
    </citation>
    <scope>NUCLEOTIDE SEQUENCE [LARGE SCALE GENOMIC DNA]</scope>
    <source>
        <strain evidence="20 21">UCD-MCMsp1aY</strain>
    </source>
</reference>
<dbReference type="PRINTS" id="PR01180">
    <property type="entry name" value="ARGDCRBXLASE"/>
</dbReference>
<dbReference type="PIRSF" id="PIRSF001336">
    <property type="entry name" value="Arg_decrbxlase"/>
    <property type="match status" value="1"/>
</dbReference>
<evidence type="ECO:0000256" key="2">
    <source>
        <dbReference type="ARBA" id="ARBA00001946"/>
    </source>
</evidence>
<dbReference type="InterPro" id="IPR002985">
    <property type="entry name" value="Arg_decrbxlase"/>
</dbReference>
<dbReference type="GO" id="GO:0006527">
    <property type="term" value="P:L-arginine catabolic process"/>
    <property type="evidence" value="ECO:0007669"/>
    <property type="project" value="InterPro"/>
</dbReference>
<dbReference type="SUPFAM" id="SSF51419">
    <property type="entry name" value="PLP-binding barrel"/>
    <property type="match status" value="1"/>
</dbReference>
<keyword evidence="8" id="KW-0460">Magnesium</keyword>
<feature type="active site" description="Proton donor" evidence="15">
    <location>
        <position position="499"/>
    </location>
</feature>
<dbReference type="PRINTS" id="PR01179">
    <property type="entry name" value="ODADCRBXLASE"/>
</dbReference>
<dbReference type="Gene3D" id="1.20.58.930">
    <property type="match status" value="1"/>
</dbReference>
<evidence type="ECO:0000259" key="17">
    <source>
        <dbReference type="Pfam" id="PF02784"/>
    </source>
</evidence>
<dbReference type="GO" id="GO:0008792">
    <property type="term" value="F:arginine decarboxylase activity"/>
    <property type="evidence" value="ECO:0007669"/>
    <property type="project" value="UniProtKB-UniRule"/>
</dbReference>
<feature type="domain" description="Orn/DAP/Arg decarboxylase 2 N-terminal" evidence="17">
    <location>
        <begin position="78"/>
        <end position="341"/>
    </location>
</feature>
<dbReference type="GO" id="GO:0046872">
    <property type="term" value="F:metal ion binding"/>
    <property type="evidence" value="ECO:0007669"/>
    <property type="project" value="UniProtKB-KW"/>
</dbReference>
<dbReference type="PANTHER" id="PTHR43295:SF9">
    <property type="entry name" value="BIOSYNTHETIC ARGININE DECARBOXYLASE"/>
    <property type="match status" value="1"/>
</dbReference>
<evidence type="ECO:0000256" key="1">
    <source>
        <dbReference type="ARBA" id="ARBA00001933"/>
    </source>
</evidence>